<evidence type="ECO:0008006" key="5">
    <source>
        <dbReference type="Google" id="ProtNLM"/>
    </source>
</evidence>
<dbReference type="PROSITE" id="PS51257">
    <property type="entry name" value="PROKAR_LIPOPROTEIN"/>
    <property type="match status" value="1"/>
</dbReference>
<keyword evidence="4" id="KW-1185">Reference proteome</keyword>
<organism evidence="3 4">
    <name type="scientific">Bacteriovorax antarcticus</name>
    <dbReference type="NCBI Taxonomy" id="3088717"/>
    <lineage>
        <taxon>Bacteria</taxon>
        <taxon>Pseudomonadati</taxon>
        <taxon>Bdellovibrionota</taxon>
        <taxon>Bacteriovoracia</taxon>
        <taxon>Bacteriovoracales</taxon>
        <taxon>Bacteriovoracaceae</taxon>
        <taxon>Bacteriovorax</taxon>
    </lineage>
</organism>
<reference evidence="3 4" key="1">
    <citation type="submission" date="2023-11" db="EMBL/GenBank/DDBJ databases">
        <title>A Novel Polar Bacteriovorax (B. antarcticus) Isolated from the Biocrust in Antarctica.</title>
        <authorList>
            <person name="Mun W."/>
            <person name="Choi S.Y."/>
            <person name="Mitchell R.J."/>
        </authorList>
    </citation>
    <scope>NUCLEOTIDE SEQUENCE [LARGE SCALE GENOMIC DNA]</scope>
    <source>
        <strain evidence="3 4">PP10</strain>
    </source>
</reference>
<keyword evidence="1" id="KW-0175">Coiled coil</keyword>
<dbReference type="EMBL" id="JAYGJQ010000001">
    <property type="protein sequence ID" value="MEA9356432.1"/>
    <property type="molecule type" value="Genomic_DNA"/>
</dbReference>
<protein>
    <recommendedName>
        <fullName evidence="5">DUF885 domain-containing protein</fullName>
    </recommendedName>
</protein>
<comment type="caution">
    <text evidence="3">The sequence shown here is derived from an EMBL/GenBank/DDBJ whole genome shotgun (WGS) entry which is preliminary data.</text>
</comment>
<feature type="signal peptide" evidence="2">
    <location>
        <begin position="1"/>
        <end position="19"/>
    </location>
</feature>
<evidence type="ECO:0000256" key="2">
    <source>
        <dbReference type="SAM" id="SignalP"/>
    </source>
</evidence>
<accession>A0ABU5VUY5</accession>
<gene>
    <name evidence="3" type="ORF">SHI21_09470</name>
</gene>
<feature type="coiled-coil region" evidence="1">
    <location>
        <begin position="335"/>
        <end position="369"/>
    </location>
</feature>
<evidence type="ECO:0000256" key="1">
    <source>
        <dbReference type="SAM" id="Coils"/>
    </source>
</evidence>
<dbReference type="Proteomes" id="UP001302274">
    <property type="component" value="Unassembled WGS sequence"/>
</dbReference>
<name>A0ABU5VUY5_9BACT</name>
<proteinExistence type="predicted"/>
<keyword evidence="2" id="KW-0732">Signal</keyword>
<evidence type="ECO:0000313" key="4">
    <source>
        <dbReference type="Proteomes" id="UP001302274"/>
    </source>
</evidence>
<sequence length="455" mass="53752">MKTILYFLLLSLFISCSTAPVDSTVQERSLASIDKSCLEITKELMDQKAYVDTNLKFSEKYPNFEAILKDPKDYFERIKARFIAQKALTPNDPYRFDFSEYGMPVIKELRNQLDIKEGEFIANIDRLKLADENSMAPEWFKAKFPQLFAKKKLLEDQELGLKYLEEVKVELDSYLQNQAIDYRALQEISFFYSRMAGMFDEKKLNIRDRIMLAIDRHLQGYNKLTVEEEYSLYKERNFKVFHKHSPVEGFISAEPVFEKAFADEDEFKILSLPTPDHLGPDIFMRLLAHDIYINGISLNPAAADGFVRPSGDFWLHDLRHSSAIYEERLQYMAKYDLSEGQYAQLQKRMDRWKIELDAERKKIDNKELKYAIGFFMFNFHHDRGIPMVPSSYLRKKVDYVPYLLYAMLKVSKQPTGFKRPHKTLTEAYSWLQDFWLKRLNEEMEIVKNAEPYHDL</sequence>
<feature type="chain" id="PRO_5045529939" description="DUF885 domain-containing protein" evidence="2">
    <location>
        <begin position="20"/>
        <end position="455"/>
    </location>
</feature>
<dbReference type="RefSeq" id="WP_323576128.1">
    <property type="nucleotide sequence ID" value="NZ_JAYGJQ010000001.1"/>
</dbReference>
<evidence type="ECO:0000313" key="3">
    <source>
        <dbReference type="EMBL" id="MEA9356432.1"/>
    </source>
</evidence>